<organism evidence="1 2">
    <name type="scientific">Hermanssonia centrifuga</name>
    <dbReference type="NCBI Taxonomy" id="98765"/>
    <lineage>
        <taxon>Eukaryota</taxon>
        <taxon>Fungi</taxon>
        <taxon>Dikarya</taxon>
        <taxon>Basidiomycota</taxon>
        <taxon>Agaricomycotina</taxon>
        <taxon>Agaricomycetes</taxon>
        <taxon>Polyporales</taxon>
        <taxon>Meruliaceae</taxon>
        <taxon>Hermanssonia</taxon>
    </lineage>
</organism>
<proteinExistence type="predicted"/>
<sequence length="129" mass="14232">MNTTVTLTAAWATCSLPRIQASTPVEMYGPVTPIPEIKLIAEHRAPEGTRYCEELNAYVPADLQYRIRGIPVAKETRKKTFVERLFKRQSKDEGEPLVMAMGLTHGKMGLISLGEAQSRAAIVYRGVAA</sequence>
<dbReference type="AlphaFoldDB" id="A0A2R6NPR3"/>
<keyword evidence="2" id="KW-1185">Reference proteome</keyword>
<comment type="caution">
    <text evidence="1">The sequence shown here is derived from an EMBL/GenBank/DDBJ whole genome shotgun (WGS) entry which is preliminary data.</text>
</comment>
<reference evidence="1 2" key="1">
    <citation type="submission" date="2018-02" db="EMBL/GenBank/DDBJ databases">
        <title>Genome sequence of the basidiomycete white-rot fungus Phlebia centrifuga.</title>
        <authorList>
            <person name="Granchi Z."/>
            <person name="Peng M."/>
            <person name="de Vries R.P."/>
            <person name="Hilden K."/>
            <person name="Makela M.R."/>
            <person name="Grigoriev I."/>
            <person name="Riley R."/>
        </authorList>
    </citation>
    <scope>NUCLEOTIDE SEQUENCE [LARGE SCALE GENOMIC DNA]</scope>
    <source>
        <strain evidence="1 2">FBCC195</strain>
    </source>
</reference>
<dbReference type="EMBL" id="MLYV02000983">
    <property type="protein sequence ID" value="PSR74498.1"/>
    <property type="molecule type" value="Genomic_DNA"/>
</dbReference>
<name>A0A2R6NPR3_9APHY</name>
<accession>A0A2R6NPR3</accession>
<evidence type="ECO:0000313" key="1">
    <source>
        <dbReference type="EMBL" id="PSR74498.1"/>
    </source>
</evidence>
<gene>
    <name evidence="1" type="ORF">PHLCEN_2v9795</name>
</gene>
<evidence type="ECO:0000313" key="2">
    <source>
        <dbReference type="Proteomes" id="UP000186601"/>
    </source>
</evidence>
<dbReference type="Proteomes" id="UP000186601">
    <property type="component" value="Unassembled WGS sequence"/>
</dbReference>
<dbReference type="OrthoDB" id="2794674at2759"/>
<protein>
    <submittedName>
        <fullName evidence="1">Uncharacterized protein</fullName>
    </submittedName>
</protein>